<dbReference type="Gene3D" id="3.30.70.670">
    <property type="entry name" value="Formiminotransferase, C-terminal subdomain"/>
    <property type="match status" value="1"/>
</dbReference>
<dbReference type="GO" id="GO:0005737">
    <property type="term" value="C:cytoplasm"/>
    <property type="evidence" value="ECO:0007669"/>
    <property type="project" value="UniProtKB-SubCell"/>
</dbReference>
<dbReference type="AlphaFoldDB" id="A0A0F9RUV0"/>
<dbReference type="PANTHER" id="PTHR12234">
    <property type="entry name" value="FORMIMINOTRANSFERASE-CYCLODEAMINASE"/>
    <property type="match status" value="1"/>
</dbReference>
<proteinExistence type="predicted"/>
<dbReference type="GO" id="GO:0019556">
    <property type="term" value="P:L-histidine catabolic process to glutamate and formamide"/>
    <property type="evidence" value="ECO:0007669"/>
    <property type="project" value="UniProtKB-UniPathway"/>
</dbReference>
<evidence type="ECO:0000256" key="2">
    <source>
        <dbReference type="ARBA" id="ARBA00005082"/>
    </source>
</evidence>
<dbReference type="GO" id="GO:0030409">
    <property type="term" value="F:glutamate formimidoyltransferase activity"/>
    <property type="evidence" value="ECO:0007669"/>
    <property type="project" value="UniProtKB-EC"/>
</dbReference>
<dbReference type="InterPro" id="IPR012886">
    <property type="entry name" value="Formiminotransferase_N"/>
</dbReference>
<evidence type="ECO:0000313" key="10">
    <source>
        <dbReference type="EMBL" id="KKN58564.1"/>
    </source>
</evidence>
<dbReference type="GO" id="GO:0019557">
    <property type="term" value="P:L-histidine catabolic process to glutamate and formate"/>
    <property type="evidence" value="ECO:0007669"/>
    <property type="project" value="UniProtKB-UniPathway"/>
</dbReference>
<evidence type="ECO:0000256" key="3">
    <source>
        <dbReference type="ARBA" id="ARBA00012252"/>
    </source>
</evidence>
<keyword evidence="6" id="KW-0369">Histidine metabolism</keyword>
<dbReference type="PANTHER" id="PTHR12234:SF0">
    <property type="entry name" value="FORMIMIDOYLTRANSFERASE-CYCLODEAMINASE"/>
    <property type="match status" value="1"/>
</dbReference>
<evidence type="ECO:0000256" key="6">
    <source>
        <dbReference type="ARBA" id="ARBA00022808"/>
    </source>
</evidence>
<dbReference type="Pfam" id="PF07837">
    <property type="entry name" value="FTCD_N"/>
    <property type="match status" value="1"/>
</dbReference>
<dbReference type="Gene3D" id="3.30.990.10">
    <property type="entry name" value="Formiminotransferase, N-terminal subdomain"/>
    <property type="match status" value="1"/>
</dbReference>
<dbReference type="UniPathway" id="UPA00379">
    <property type="reaction ID" value="UER00555"/>
</dbReference>
<dbReference type="InterPro" id="IPR037064">
    <property type="entry name" value="Formiminotransferase_N_sf"/>
</dbReference>
<feature type="domain" description="Formiminotransferase C-terminal subdomain" evidence="8">
    <location>
        <begin position="181"/>
        <end position="343"/>
    </location>
</feature>
<dbReference type="EMBL" id="LAZR01000756">
    <property type="protein sequence ID" value="KKN58564.1"/>
    <property type="molecule type" value="Genomic_DNA"/>
</dbReference>
<evidence type="ECO:0000259" key="9">
    <source>
        <dbReference type="SMART" id="SM01222"/>
    </source>
</evidence>
<dbReference type="SMART" id="SM01221">
    <property type="entry name" value="FTCD"/>
    <property type="match status" value="1"/>
</dbReference>
<dbReference type="NCBIfam" id="TIGR02024">
    <property type="entry name" value="FtcD"/>
    <property type="match status" value="1"/>
</dbReference>
<sequence length="350" mass="37031">MPPIVLCVPNISQGRDQAVISRIAGAVKAVPDAAVLDVDSGEDTNRTVITFAGPPDAVADAAFGLIAAAVELIDMAAHTGSHARMGAADVCPFIPVADVTIERCVGLAKDVGRRVAAELVVPVYLYGYAATRPERVKLSDIRRGEYEGLAARLADPAFKPDFGPAQFIPKSGATAIGVRPFLLAYNVNLNTADAAVANAIAARIRQSGRIQRDDRGEVVTDEAGRPVRIPGELPHCQAGGWVVEAYGCAQVTMNLPNFSVTGLHTAYEAVRRAAVDLGADVTGSELVGLTPRQAMLDAGRFYLEQQGQRADIPEADLVATAVRCLGLDDKTPFDPDEKIIERRVADLLGE</sequence>
<dbReference type="GO" id="GO:0005542">
    <property type="term" value="F:folic acid binding"/>
    <property type="evidence" value="ECO:0007669"/>
    <property type="project" value="UniProtKB-KW"/>
</dbReference>
<name>A0A0F9RUV0_9ZZZZ</name>
<dbReference type="InterPro" id="IPR051623">
    <property type="entry name" value="FTCD"/>
</dbReference>
<protein>
    <recommendedName>
        <fullName evidence="3">glutamate formimidoyltransferase</fullName>
        <ecNumber evidence="3">2.1.2.5</ecNumber>
    </recommendedName>
</protein>
<dbReference type="InterPro" id="IPR022384">
    <property type="entry name" value="FormiminoTrfase_cat_dom_sf"/>
</dbReference>
<keyword evidence="7" id="KW-0290">Folate-binding</keyword>
<organism evidence="10">
    <name type="scientific">marine sediment metagenome</name>
    <dbReference type="NCBI Taxonomy" id="412755"/>
    <lineage>
        <taxon>unclassified sequences</taxon>
        <taxon>metagenomes</taxon>
        <taxon>ecological metagenomes</taxon>
    </lineage>
</organism>
<dbReference type="SUPFAM" id="SSF55116">
    <property type="entry name" value="Formiminotransferase domain of formiminotransferase-cyclodeaminase"/>
    <property type="match status" value="2"/>
</dbReference>
<evidence type="ECO:0000256" key="1">
    <source>
        <dbReference type="ARBA" id="ARBA00004496"/>
    </source>
</evidence>
<feature type="domain" description="Formiminotransferase N-terminal subdomain" evidence="9">
    <location>
        <begin position="3"/>
        <end position="180"/>
    </location>
</feature>
<comment type="caution">
    <text evidence="10">The sequence shown here is derived from an EMBL/GenBank/DDBJ whole genome shotgun (WGS) entry which is preliminary data.</text>
</comment>
<dbReference type="InterPro" id="IPR037070">
    <property type="entry name" value="Formiminotransferase_C_sf"/>
</dbReference>
<evidence type="ECO:0000259" key="8">
    <source>
        <dbReference type="SMART" id="SM01221"/>
    </source>
</evidence>
<reference evidence="10" key="1">
    <citation type="journal article" date="2015" name="Nature">
        <title>Complex archaea that bridge the gap between prokaryotes and eukaryotes.</title>
        <authorList>
            <person name="Spang A."/>
            <person name="Saw J.H."/>
            <person name="Jorgensen S.L."/>
            <person name="Zaremba-Niedzwiedzka K."/>
            <person name="Martijn J."/>
            <person name="Lind A.E."/>
            <person name="van Eijk R."/>
            <person name="Schleper C."/>
            <person name="Guy L."/>
            <person name="Ettema T.J."/>
        </authorList>
    </citation>
    <scope>NUCLEOTIDE SEQUENCE</scope>
</reference>
<dbReference type="SMART" id="SM01222">
    <property type="entry name" value="FTCD_N"/>
    <property type="match status" value="1"/>
</dbReference>
<evidence type="ECO:0000256" key="4">
    <source>
        <dbReference type="ARBA" id="ARBA00022490"/>
    </source>
</evidence>
<gene>
    <name evidence="10" type="ORF">LCGC14_0550720</name>
</gene>
<dbReference type="InterPro" id="IPR013802">
    <property type="entry name" value="Formiminotransferase_C"/>
</dbReference>
<dbReference type="Pfam" id="PF02971">
    <property type="entry name" value="FTCD"/>
    <property type="match status" value="1"/>
</dbReference>
<dbReference type="EC" id="2.1.2.5" evidence="3"/>
<comment type="pathway">
    <text evidence="2">Amino-acid degradation; L-histidine degradation into L-glutamate; L-glutamate from N-formimidoyl-L-glutamate (transferase route): step 1/1.</text>
</comment>
<evidence type="ECO:0000256" key="7">
    <source>
        <dbReference type="ARBA" id="ARBA00022954"/>
    </source>
</evidence>
<accession>A0A0F9RUV0</accession>
<keyword evidence="5" id="KW-0808">Transferase</keyword>
<keyword evidence="4" id="KW-0963">Cytoplasm</keyword>
<dbReference type="InterPro" id="IPR004227">
    <property type="entry name" value="Formiminotransferase_cat"/>
</dbReference>
<evidence type="ECO:0000256" key="5">
    <source>
        <dbReference type="ARBA" id="ARBA00022679"/>
    </source>
</evidence>
<comment type="subcellular location">
    <subcellularLocation>
        <location evidence="1">Cytoplasm</location>
    </subcellularLocation>
</comment>